<proteinExistence type="predicted"/>
<keyword evidence="2" id="KW-1185">Reference proteome</keyword>
<name>A0ACA9R308_9GLOM</name>
<gene>
    <name evidence="1" type="ORF">SPELUC_LOCUS16013</name>
</gene>
<feature type="non-terminal residue" evidence="1">
    <location>
        <position position="1"/>
    </location>
</feature>
<organism evidence="1 2">
    <name type="scientific">Cetraspora pellucida</name>
    <dbReference type="NCBI Taxonomy" id="1433469"/>
    <lineage>
        <taxon>Eukaryota</taxon>
        <taxon>Fungi</taxon>
        <taxon>Fungi incertae sedis</taxon>
        <taxon>Mucoromycota</taxon>
        <taxon>Glomeromycotina</taxon>
        <taxon>Glomeromycetes</taxon>
        <taxon>Diversisporales</taxon>
        <taxon>Gigasporaceae</taxon>
        <taxon>Cetraspora</taxon>
    </lineage>
</organism>
<evidence type="ECO:0000313" key="2">
    <source>
        <dbReference type="Proteomes" id="UP000789366"/>
    </source>
</evidence>
<evidence type="ECO:0000313" key="1">
    <source>
        <dbReference type="EMBL" id="CAG8774921.1"/>
    </source>
</evidence>
<dbReference type="Proteomes" id="UP000789366">
    <property type="component" value="Unassembled WGS sequence"/>
</dbReference>
<feature type="non-terminal residue" evidence="1">
    <location>
        <position position="129"/>
    </location>
</feature>
<comment type="caution">
    <text evidence="1">The sequence shown here is derived from an EMBL/GenBank/DDBJ whole genome shotgun (WGS) entry which is preliminary data.</text>
</comment>
<sequence>VEEKLYSLALNYCMNKTETQHLKIYYATALNQPINQLNSLTKSVQKYGKLQTKQGIIINSRLSNRKCDVAHTNYCIAAKLLVDRNAHYKNAPVILEMQEFFGELSKHGPLKFWDFGSFEIINVSAIDRN</sequence>
<reference evidence="1" key="1">
    <citation type="submission" date="2021-06" db="EMBL/GenBank/DDBJ databases">
        <authorList>
            <person name="Kallberg Y."/>
            <person name="Tangrot J."/>
            <person name="Rosling A."/>
        </authorList>
    </citation>
    <scope>NUCLEOTIDE SEQUENCE</scope>
    <source>
        <strain evidence="1">28 12/20/2015</strain>
    </source>
</reference>
<dbReference type="EMBL" id="CAJVPW010056414">
    <property type="protein sequence ID" value="CAG8774921.1"/>
    <property type="molecule type" value="Genomic_DNA"/>
</dbReference>
<protein>
    <submittedName>
        <fullName evidence="1">3963_t:CDS:1</fullName>
    </submittedName>
</protein>
<accession>A0ACA9R308</accession>